<feature type="active site" description="Nucleophile" evidence="9">
    <location>
        <position position="369"/>
    </location>
</feature>
<evidence type="ECO:0000256" key="4">
    <source>
        <dbReference type="ARBA" id="ARBA00022801"/>
    </source>
</evidence>
<feature type="domain" description="Cyclic nucleotide-binding" evidence="10">
    <location>
        <begin position="21"/>
        <end position="124"/>
    </location>
</feature>
<feature type="short sequence motif" description="DGA/G" evidence="9">
    <location>
        <begin position="480"/>
        <end position="482"/>
    </location>
</feature>
<dbReference type="RefSeq" id="WP_320421672.1">
    <property type="nucleotide sequence ID" value="NZ_JAXCLA010000002.1"/>
</dbReference>
<evidence type="ECO:0000256" key="5">
    <source>
        <dbReference type="ARBA" id="ARBA00022963"/>
    </source>
</evidence>
<dbReference type="InterPro" id="IPR018490">
    <property type="entry name" value="cNMP-bd_dom_sf"/>
</dbReference>
<dbReference type="SUPFAM" id="SSF52151">
    <property type="entry name" value="FabD/lysophospholipase-like"/>
    <property type="match status" value="1"/>
</dbReference>
<dbReference type="PROSITE" id="PS01237">
    <property type="entry name" value="UPF0028"/>
    <property type="match status" value="1"/>
</dbReference>
<evidence type="ECO:0000259" key="10">
    <source>
        <dbReference type="PROSITE" id="PS50042"/>
    </source>
</evidence>
<feature type="short sequence motif" description="GXSXG" evidence="9">
    <location>
        <begin position="367"/>
        <end position="371"/>
    </location>
</feature>
<keyword evidence="6" id="KW-1133">Transmembrane helix</keyword>
<dbReference type="Pfam" id="PF00027">
    <property type="entry name" value="cNMP_binding"/>
    <property type="match status" value="1"/>
</dbReference>
<feature type="active site" description="Proton acceptor" evidence="9">
    <location>
        <position position="480"/>
    </location>
</feature>
<dbReference type="InterPro" id="IPR000595">
    <property type="entry name" value="cNMP-bd_dom"/>
</dbReference>
<dbReference type="EMBL" id="JAXCLA010000002">
    <property type="protein sequence ID" value="MDY0743755.1"/>
    <property type="molecule type" value="Genomic_DNA"/>
</dbReference>
<dbReference type="InterPro" id="IPR014710">
    <property type="entry name" value="RmlC-like_jellyroll"/>
</dbReference>
<protein>
    <submittedName>
        <fullName evidence="12">Patatin-like phospholipase family protein</fullName>
    </submittedName>
</protein>
<dbReference type="SMART" id="SM00100">
    <property type="entry name" value="cNMP"/>
    <property type="match status" value="1"/>
</dbReference>
<feature type="domain" description="PNPLA" evidence="11">
    <location>
        <begin position="336"/>
        <end position="493"/>
    </location>
</feature>
<evidence type="ECO:0000256" key="6">
    <source>
        <dbReference type="ARBA" id="ARBA00022989"/>
    </source>
</evidence>
<evidence type="ECO:0000256" key="2">
    <source>
        <dbReference type="ARBA" id="ARBA00006636"/>
    </source>
</evidence>
<name>A0ABU5DBX2_9BURK</name>
<evidence type="ECO:0000313" key="13">
    <source>
        <dbReference type="Proteomes" id="UP001285263"/>
    </source>
</evidence>
<dbReference type="SUPFAM" id="SSF51206">
    <property type="entry name" value="cAMP-binding domain-like"/>
    <property type="match status" value="1"/>
</dbReference>
<dbReference type="InterPro" id="IPR016035">
    <property type="entry name" value="Acyl_Trfase/lysoPLipase"/>
</dbReference>
<reference evidence="12 13" key="1">
    <citation type="submission" date="2023-11" db="EMBL/GenBank/DDBJ databases">
        <title>Paucibacter sp. nov., isolated from fresh soil in Korea.</title>
        <authorList>
            <person name="Le N.T.T."/>
        </authorList>
    </citation>
    <scope>NUCLEOTIDE SEQUENCE [LARGE SCALE GENOMIC DNA]</scope>
    <source>
        <strain evidence="12 13">R3-3</strain>
    </source>
</reference>
<dbReference type="InterPro" id="IPR050301">
    <property type="entry name" value="NTE"/>
</dbReference>
<evidence type="ECO:0000313" key="12">
    <source>
        <dbReference type="EMBL" id="MDY0743755.1"/>
    </source>
</evidence>
<sequence length="619" mass="66852">MDPNQHRIRARMVEALHGSAVFGSLADGVIAELADAVQWRRVESGETVFSEGDRADSTIFVISGGLRVSRRGRDGKLLVYNQIQPGQSIGEMAMILQQPRSQDVTAVRDSTLAQLDRSAFEALLTRHPVELNRVFLKAVHDQFRVGSEVQEKYLAQTIAIVPLDAKAGADTLTPSLVAALSELAGRGGQRVGHLRGGSPEALRLMQGDSIDGGVDIGDGGRERLEESYEVLVFEAGIADDAWARFAIRQADQVVFVSSADRSPALTPLERQFQAVPGYALKRKHLVLMHAANASRPTSPLPWIEGRDLERIYSLRSGLRADAEHLARFLTGNAVGVVLGGGGARGFAHLGVLRALSESGVPVDLIGGNSMGALIGAQLACGHSLEQILEQTRRFAKGGERLTVPLVSIVAGRRVERDLQRMFGDLMIEQLWRPYFAAACNLTRGCTTVQAQGPLWRAVLASNSPAGLFPPVVIDGELMVDGAILENVPVQPMRLRLGTPLERRRGNGTIIAVDVDVPENLRAHPSLTRVTPMSTLKRKFIASAPASPSIAGILYSAGHVGSLNQRPRTIAQADHYLEPPVGNFPLMAYQNGAEIAAVGYRYAMEKIASWDKQLKMVPAS</sequence>
<dbReference type="PANTHER" id="PTHR14226:SF29">
    <property type="entry name" value="NEUROPATHY TARGET ESTERASE SWS"/>
    <property type="match status" value="1"/>
</dbReference>
<keyword evidence="4 9" id="KW-0378">Hydrolase</keyword>
<dbReference type="PROSITE" id="PS51635">
    <property type="entry name" value="PNPLA"/>
    <property type="match status" value="1"/>
</dbReference>
<dbReference type="InterPro" id="IPR002641">
    <property type="entry name" value="PNPLA_dom"/>
</dbReference>
<dbReference type="Gene3D" id="2.60.120.10">
    <property type="entry name" value="Jelly Rolls"/>
    <property type="match status" value="1"/>
</dbReference>
<dbReference type="CDD" id="cd00038">
    <property type="entry name" value="CAP_ED"/>
    <property type="match status" value="1"/>
</dbReference>
<keyword evidence="7 9" id="KW-0443">Lipid metabolism</keyword>
<dbReference type="InterPro" id="IPR001423">
    <property type="entry name" value="LysoPLipase_patatin_CS"/>
</dbReference>
<feature type="short sequence motif" description="GXGXXG" evidence="9">
    <location>
        <begin position="340"/>
        <end position="345"/>
    </location>
</feature>
<comment type="similarity">
    <text evidence="2">Belongs to the NTE family.</text>
</comment>
<comment type="subcellular location">
    <subcellularLocation>
        <location evidence="1">Membrane</location>
    </subcellularLocation>
</comment>
<organism evidence="12 13">
    <name type="scientific">Roseateles agri</name>
    <dbReference type="NCBI Taxonomy" id="3098619"/>
    <lineage>
        <taxon>Bacteria</taxon>
        <taxon>Pseudomonadati</taxon>
        <taxon>Pseudomonadota</taxon>
        <taxon>Betaproteobacteria</taxon>
        <taxon>Burkholderiales</taxon>
        <taxon>Sphaerotilaceae</taxon>
        <taxon>Roseateles</taxon>
    </lineage>
</organism>
<comment type="caution">
    <text evidence="12">The sequence shown here is derived from an EMBL/GenBank/DDBJ whole genome shotgun (WGS) entry which is preliminary data.</text>
</comment>
<dbReference type="Pfam" id="PF24179">
    <property type="entry name" value="NTE_Ploop"/>
    <property type="match status" value="1"/>
</dbReference>
<evidence type="ECO:0000256" key="1">
    <source>
        <dbReference type="ARBA" id="ARBA00004370"/>
    </source>
</evidence>
<dbReference type="CDD" id="cd07205">
    <property type="entry name" value="Pat_PNPLA6_PNPLA7_NTE1_like"/>
    <property type="match status" value="1"/>
</dbReference>
<keyword evidence="5 9" id="KW-0442">Lipid degradation</keyword>
<gene>
    <name evidence="12" type="ORF">SNE35_04530</name>
</gene>
<dbReference type="Proteomes" id="UP001285263">
    <property type="component" value="Unassembled WGS sequence"/>
</dbReference>
<evidence type="ECO:0000256" key="3">
    <source>
        <dbReference type="ARBA" id="ARBA00022692"/>
    </source>
</evidence>
<keyword evidence="8" id="KW-0472">Membrane</keyword>
<proteinExistence type="inferred from homology"/>
<keyword evidence="13" id="KW-1185">Reference proteome</keyword>
<keyword evidence="3" id="KW-0812">Transmembrane</keyword>
<accession>A0ABU5DBX2</accession>
<dbReference type="Gene3D" id="3.40.1090.10">
    <property type="entry name" value="Cytosolic phospholipase A2 catalytic domain"/>
    <property type="match status" value="2"/>
</dbReference>
<dbReference type="PANTHER" id="PTHR14226">
    <property type="entry name" value="NEUROPATHY TARGET ESTERASE/SWISS CHEESE D.MELANOGASTER"/>
    <property type="match status" value="1"/>
</dbReference>
<evidence type="ECO:0000256" key="9">
    <source>
        <dbReference type="PROSITE-ProRule" id="PRU01161"/>
    </source>
</evidence>
<evidence type="ECO:0000256" key="8">
    <source>
        <dbReference type="ARBA" id="ARBA00023136"/>
    </source>
</evidence>
<dbReference type="Pfam" id="PF01734">
    <property type="entry name" value="Patatin"/>
    <property type="match status" value="1"/>
</dbReference>
<evidence type="ECO:0000256" key="7">
    <source>
        <dbReference type="ARBA" id="ARBA00023098"/>
    </source>
</evidence>
<dbReference type="PROSITE" id="PS50042">
    <property type="entry name" value="CNMP_BINDING_3"/>
    <property type="match status" value="1"/>
</dbReference>
<dbReference type="InterPro" id="IPR056556">
    <property type="entry name" value="NTE1_P-loop_dom"/>
</dbReference>
<evidence type="ECO:0000259" key="11">
    <source>
        <dbReference type="PROSITE" id="PS51635"/>
    </source>
</evidence>